<feature type="domain" description="Heterokaryon incompatibility" evidence="1">
    <location>
        <begin position="23"/>
        <end position="107"/>
    </location>
</feature>
<gene>
    <name evidence="3" type="ORF">RHO25_009093</name>
</gene>
<protein>
    <recommendedName>
        <fullName evidence="5">Heterokaryon incompatibility domain-containing protein</fullName>
    </recommendedName>
</protein>
<dbReference type="RefSeq" id="XP_065459215.1">
    <property type="nucleotide sequence ID" value="XM_065603143.1"/>
</dbReference>
<dbReference type="Proteomes" id="UP001302367">
    <property type="component" value="Chromosome 5"/>
</dbReference>
<sequence>MRLLNTQTLKFGEFFDREIPEPYYILSHRWTRDEISYKDFKNGNNLSSIGYWKVIDFCGLVQERHGASWVWVDTICIDKRSSAELTEAINSMWNWYWRAEICYAYLDDIVGEDVSESQLGRSKWFTRGWTLQELLAPEFVQFLDRHWQPIGHKAARQSHHEKIGPDLKALLRNITGIGEHYLNDPWEIHSASIARRMSWASKRTTTREEDEAYCLLGLLDVNMPLLYGEGRGAFRRLQEELIRTSNDQSIFAFPAVPGHSRGLLARTTADYQFCGSIELSISEETASPCTFEMTNRGIRVQGRIVQCELDIGRFRGRDNDDDALWSTISGKVTLQDGREVLRVTGVPLNCFRMGLNCACIVILAPNYDPHKGTLLLRSNIIHYLGEEERSNLLIEMSHVETSAVTTIMVQA</sequence>
<keyword evidence="4" id="KW-1185">Reference proteome</keyword>
<evidence type="ECO:0000313" key="3">
    <source>
        <dbReference type="EMBL" id="WPB04447.1"/>
    </source>
</evidence>
<proteinExistence type="predicted"/>
<evidence type="ECO:0000313" key="4">
    <source>
        <dbReference type="Proteomes" id="UP001302367"/>
    </source>
</evidence>
<dbReference type="GeneID" id="90644535"/>
<evidence type="ECO:0000259" key="2">
    <source>
        <dbReference type="Pfam" id="PF26640"/>
    </source>
</evidence>
<name>A0ABZ0NXY4_CERBT</name>
<dbReference type="InterPro" id="IPR058525">
    <property type="entry name" value="DUF8212"/>
</dbReference>
<organism evidence="3 4">
    <name type="scientific">Cercospora beticola</name>
    <name type="common">Sugarbeet leaf spot fungus</name>
    <dbReference type="NCBI Taxonomy" id="122368"/>
    <lineage>
        <taxon>Eukaryota</taxon>
        <taxon>Fungi</taxon>
        <taxon>Dikarya</taxon>
        <taxon>Ascomycota</taxon>
        <taxon>Pezizomycotina</taxon>
        <taxon>Dothideomycetes</taxon>
        <taxon>Dothideomycetidae</taxon>
        <taxon>Mycosphaerellales</taxon>
        <taxon>Mycosphaerellaceae</taxon>
        <taxon>Cercospora</taxon>
    </lineage>
</organism>
<accession>A0ABZ0NXY4</accession>
<dbReference type="Pfam" id="PF26640">
    <property type="entry name" value="DUF8212"/>
    <property type="match status" value="1"/>
</dbReference>
<dbReference type="Pfam" id="PF06985">
    <property type="entry name" value="HET"/>
    <property type="match status" value="1"/>
</dbReference>
<dbReference type="InterPro" id="IPR010730">
    <property type="entry name" value="HET"/>
</dbReference>
<dbReference type="PANTHER" id="PTHR10622:SF12">
    <property type="entry name" value="HET DOMAIN-CONTAINING PROTEIN"/>
    <property type="match status" value="1"/>
</dbReference>
<dbReference type="PANTHER" id="PTHR10622">
    <property type="entry name" value="HET DOMAIN-CONTAINING PROTEIN"/>
    <property type="match status" value="1"/>
</dbReference>
<reference evidence="3 4" key="1">
    <citation type="submission" date="2023-09" db="EMBL/GenBank/DDBJ databases">
        <title>Complete-Gapless Cercospora beticola genome.</title>
        <authorList>
            <person name="Wyatt N.A."/>
            <person name="Spanner R.E."/>
            <person name="Bolton M.D."/>
        </authorList>
    </citation>
    <scope>NUCLEOTIDE SEQUENCE [LARGE SCALE GENOMIC DNA]</scope>
    <source>
        <strain evidence="3">Cb09-40</strain>
    </source>
</reference>
<evidence type="ECO:0000259" key="1">
    <source>
        <dbReference type="Pfam" id="PF06985"/>
    </source>
</evidence>
<evidence type="ECO:0008006" key="5">
    <source>
        <dbReference type="Google" id="ProtNLM"/>
    </source>
</evidence>
<feature type="domain" description="DUF8212" evidence="2">
    <location>
        <begin position="233"/>
        <end position="256"/>
    </location>
</feature>
<dbReference type="EMBL" id="CP134188">
    <property type="protein sequence ID" value="WPB04447.1"/>
    <property type="molecule type" value="Genomic_DNA"/>
</dbReference>